<dbReference type="RefSeq" id="WP_013932556.1">
    <property type="nucleotide sequence ID" value="NC_015707.1"/>
</dbReference>
<sequence precursor="true">MDMKTAKTLAGVGLILTLLGSIPAAGWLLGLIGLILFLVAVNNIAKIVEDQNVFTYFLIPTILWFVALVVISVTLMSSFGLIMMGRFFSAGASTIGGFIAVVVLGIISLVYRVKAYRLLAERLNVPIFNTAASLYKWGAILLIILVGMILMLVGDILAIVGFFTAPDQPKKSENVG</sequence>
<dbReference type="eggNOG" id="COG2245">
    <property type="taxonomic scope" value="Bacteria"/>
</dbReference>
<dbReference type="STRING" id="688269.Theth_1266"/>
<dbReference type="OrthoDB" id="37654at2"/>
<feature type="transmembrane region" description="Helical" evidence="1">
    <location>
        <begin position="137"/>
        <end position="163"/>
    </location>
</feature>
<gene>
    <name evidence="2" type="ORF">Theth_1266</name>
</gene>
<accession>F7YUD8</accession>
<keyword evidence="1" id="KW-0472">Membrane</keyword>
<dbReference type="EMBL" id="CP002351">
    <property type="protein sequence ID" value="AEH51337.1"/>
    <property type="molecule type" value="Genomic_DNA"/>
</dbReference>
<protein>
    <recommendedName>
        <fullName evidence="4">DUF996 domain-containing protein</fullName>
    </recommendedName>
</protein>
<evidence type="ECO:0000256" key="1">
    <source>
        <dbReference type="SAM" id="Phobius"/>
    </source>
</evidence>
<feature type="transmembrane region" description="Helical" evidence="1">
    <location>
        <begin position="53"/>
        <end position="75"/>
    </location>
</feature>
<dbReference type="Pfam" id="PF06195">
    <property type="entry name" value="DUF996"/>
    <property type="match status" value="1"/>
</dbReference>
<keyword evidence="1" id="KW-1133">Transmembrane helix</keyword>
<keyword evidence="3" id="KW-1185">Reference proteome</keyword>
<feature type="transmembrane region" description="Helical" evidence="1">
    <location>
        <begin position="87"/>
        <end position="111"/>
    </location>
</feature>
<proteinExistence type="predicted"/>
<name>F7YUD8_9THEM</name>
<dbReference type="HOGENOM" id="CLU_105758_2_1_0"/>
<feature type="transmembrane region" description="Helical" evidence="1">
    <location>
        <begin position="12"/>
        <end position="41"/>
    </location>
</feature>
<reference evidence="2 3" key="1">
    <citation type="submission" date="2010-11" db="EMBL/GenBank/DDBJ databases">
        <title>The complete genome of Thermotoga thermarum DSM 5069.</title>
        <authorList>
            <consortium name="US DOE Joint Genome Institute (JGI-PGF)"/>
            <person name="Lucas S."/>
            <person name="Copeland A."/>
            <person name="Lapidus A."/>
            <person name="Bruce D."/>
            <person name="Goodwin L."/>
            <person name="Pitluck S."/>
            <person name="Kyrpides N."/>
            <person name="Mavromatis K."/>
            <person name="Ivanova N."/>
            <person name="Zeytun A."/>
            <person name="Brettin T."/>
            <person name="Detter J.C."/>
            <person name="Tapia R."/>
            <person name="Han C."/>
            <person name="Land M."/>
            <person name="Hauser L."/>
            <person name="Markowitz V."/>
            <person name="Cheng J.-F."/>
            <person name="Hugenholtz P."/>
            <person name="Woyke T."/>
            <person name="Wu D."/>
            <person name="Spring S."/>
            <person name="Schroeder M."/>
            <person name="Brambilla E."/>
            <person name="Klenk H.-P."/>
            <person name="Eisen J.A."/>
        </authorList>
    </citation>
    <scope>NUCLEOTIDE SEQUENCE [LARGE SCALE GENOMIC DNA]</scope>
    <source>
        <strain evidence="2 3">DSM 5069</strain>
    </source>
</reference>
<organism evidence="2 3">
    <name type="scientific">Pseudothermotoga thermarum DSM 5069</name>
    <dbReference type="NCBI Taxonomy" id="688269"/>
    <lineage>
        <taxon>Bacteria</taxon>
        <taxon>Thermotogati</taxon>
        <taxon>Thermotogota</taxon>
        <taxon>Thermotogae</taxon>
        <taxon>Thermotogales</taxon>
        <taxon>Thermotogaceae</taxon>
        <taxon>Pseudothermotoga</taxon>
    </lineage>
</organism>
<evidence type="ECO:0000313" key="2">
    <source>
        <dbReference type="EMBL" id="AEH51337.1"/>
    </source>
</evidence>
<keyword evidence="1" id="KW-0812">Transmembrane</keyword>
<dbReference type="InterPro" id="IPR010397">
    <property type="entry name" value="DUF996"/>
</dbReference>
<evidence type="ECO:0008006" key="4">
    <source>
        <dbReference type="Google" id="ProtNLM"/>
    </source>
</evidence>
<dbReference type="AlphaFoldDB" id="F7YUD8"/>
<dbReference type="Proteomes" id="UP000006804">
    <property type="component" value="Chromosome"/>
</dbReference>
<dbReference type="PATRIC" id="fig|688269.3.peg.1304"/>
<evidence type="ECO:0000313" key="3">
    <source>
        <dbReference type="Proteomes" id="UP000006804"/>
    </source>
</evidence>
<dbReference type="KEGG" id="tta:Theth_1266"/>